<evidence type="ECO:0000256" key="6">
    <source>
        <dbReference type="SAM" id="Phobius"/>
    </source>
</evidence>
<dbReference type="Proteomes" id="UP000244174">
    <property type="component" value="Unassembled WGS sequence"/>
</dbReference>
<dbReference type="RefSeq" id="WP_146167232.1">
    <property type="nucleotide sequence ID" value="NZ_QBKQ01000004.1"/>
</dbReference>
<feature type="transmembrane region" description="Helical" evidence="6">
    <location>
        <begin position="31"/>
        <end position="48"/>
    </location>
</feature>
<evidence type="ECO:0000259" key="7">
    <source>
        <dbReference type="Pfam" id="PF03772"/>
    </source>
</evidence>
<dbReference type="EMBL" id="QBKQ01000004">
    <property type="protein sequence ID" value="PTX41693.1"/>
    <property type="molecule type" value="Genomic_DNA"/>
</dbReference>
<feature type="transmembrane region" description="Helical" evidence="6">
    <location>
        <begin position="426"/>
        <end position="455"/>
    </location>
</feature>
<sequence>MKNFRFIFLRLCIYLIAGILLAFYMEISRQVLMITGGVILCFFLFSFFRSGKLLFPDDLFGIASFLLIFYLGFFIAYFNIPENQPDHYIKQNIELTDSLIITGKISEELKPTAFSERFIMEAEGLISGDSEKSIHGKVLVNVFRDSTNKDFLRPGMRIMVPWKPEAIKAPLNPFQFSYSRYMKQLKVEQQLNLDPSKISISSYDPSFRDKAWNLRERLIQNLKNYNFGKDEIAVFQALILGQRRDISTELYRDYAAAGAIHILAISGLHIGILLLFLNFLFKPIENLKYGRFIKPVIVIILLWSFAILSGLSASVVRAVFMFSFIAVGLQLKRKTSSLNSLFLSLFFLLILDSYYIFQVGFQLSYLAVLSIIVFQPMIYQVFSPNNKVIDYIWKLSSVSLAAQIGVIPLSIYYFHQFPGLFLLTNLVVLPFLGILLALGILVIILAAIQILPVFIEESFGKLLNSLNLFIEKVADLDQFVISNIQLDLLQTIVLYLIILAVVLMIRKINFERLSFFLISILLFQVVTIYAKANIPAREAIVFHRSKASIFGIKETSDLKVYSEGKVDSTFLIDYLRERNIERLENFQIPKILEFSNKLILVIDTAGNYNLKQLKPELLILRNSPKINLERLLNNISPEEVIADGSNYFSFISRWKVTAENKKIPFHYTGEKGAYVLKQDKQN</sequence>
<dbReference type="AlphaFoldDB" id="A0A2T6AD01"/>
<proteinExistence type="predicted"/>
<dbReference type="Pfam" id="PF03772">
    <property type="entry name" value="Competence"/>
    <property type="match status" value="1"/>
</dbReference>
<dbReference type="PANTHER" id="PTHR30619">
    <property type="entry name" value="DNA INTERNALIZATION/COMPETENCE PROTEIN COMEC/REC2"/>
    <property type="match status" value="1"/>
</dbReference>
<feature type="transmembrane region" description="Helical" evidence="6">
    <location>
        <begin position="254"/>
        <end position="280"/>
    </location>
</feature>
<feature type="transmembrane region" description="Helical" evidence="6">
    <location>
        <begin position="60"/>
        <end position="80"/>
    </location>
</feature>
<keyword evidence="5 6" id="KW-0472">Membrane</keyword>
<evidence type="ECO:0000259" key="8">
    <source>
        <dbReference type="Pfam" id="PF13567"/>
    </source>
</evidence>
<feature type="transmembrane region" description="Helical" evidence="6">
    <location>
        <begin position="338"/>
        <end position="357"/>
    </location>
</feature>
<evidence type="ECO:0000313" key="9">
    <source>
        <dbReference type="EMBL" id="PTX41693.1"/>
    </source>
</evidence>
<feature type="transmembrane region" description="Helical" evidence="6">
    <location>
        <begin position="512"/>
        <end position="530"/>
    </location>
</feature>
<keyword evidence="2" id="KW-1003">Cell membrane</keyword>
<feature type="transmembrane region" description="Helical" evidence="6">
    <location>
        <begin position="292"/>
        <end position="308"/>
    </location>
</feature>
<feature type="transmembrane region" description="Helical" evidence="6">
    <location>
        <begin position="7"/>
        <end position="25"/>
    </location>
</feature>
<dbReference type="GO" id="GO:0005886">
    <property type="term" value="C:plasma membrane"/>
    <property type="evidence" value="ECO:0007669"/>
    <property type="project" value="UniProtKB-SubCell"/>
</dbReference>
<accession>A0A2T6AD01</accession>
<feature type="transmembrane region" description="Helical" evidence="6">
    <location>
        <begin position="391"/>
        <end position="414"/>
    </location>
</feature>
<dbReference type="InterPro" id="IPR052159">
    <property type="entry name" value="Competence_DNA_uptake"/>
</dbReference>
<evidence type="ECO:0000256" key="5">
    <source>
        <dbReference type="ARBA" id="ARBA00023136"/>
    </source>
</evidence>
<comment type="subcellular location">
    <subcellularLocation>
        <location evidence="1">Cell membrane</location>
        <topology evidence="1">Multi-pass membrane protein</topology>
    </subcellularLocation>
</comment>
<reference evidence="9 10" key="1">
    <citation type="submission" date="2018-04" db="EMBL/GenBank/DDBJ databases">
        <title>Genomic Encyclopedia of Archaeal and Bacterial Type Strains, Phase II (KMG-II): from individual species to whole genera.</title>
        <authorList>
            <person name="Goeker M."/>
        </authorList>
    </citation>
    <scope>NUCLEOTIDE SEQUENCE [LARGE SCALE GENOMIC DNA]</scope>
    <source>
        <strain evidence="9 10">DSM 23082</strain>
    </source>
</reference>
<keyword evidence="3 6" id="KW-0812">Transmembrane</keyword>
<evidence type="ECO:0000256" key="4">
    <source>
        <dbReference type="ARBA" id="ARBA00022989"/>
    </source>
</evidence>
<gene>
    <name evidence="9" type="ORF">C8P64_3193</name>
</gene>
<protein>
    <submittedName>
        <fullName evidence="9">Competence protein ComEC</fullName>
    </submittedName>
</protein>
<dbReference type="PANTHER" id="PTHR30619:SF1">
    <property type="entry name" value="RECOMBINATION PROTEIN 2"/>
    <property type="match status" value="1"/>
</dbReference>
<organism evidence="9 10">
    <name type="scientific">Christiangramia gaetbulicola</name>
    <dbReference type="NCBI Taxonomy" id="703340"/>
    <lineage>
        <taxon>Bacteria</taxon>
        <taxon>Pseudomonadati</taxon>
        <taxon>Bacteroidota</taxon>
        <taxon>Flavobacteriia</taxon>
        <taxon>Flavobacteriales</taxon>
        <taxon>Flavobacteriaceae</taxon>
        <taxon>Christiangramia</taxon>
    </lineage>
</organism>
<feature type="transmembrane region" description="Helical" evidence="6">
    <location>
        <begin position="363"/>
        <end position="382"/>
    </location>
</feature>
<dbReference type="InterPro" id="IPR025405">
    <property type="entry name" value="DUF4131"/>
</dbReference>
<keyword evidence="4 6" id="KW-1133">Transmembrane helix</keyword>
<keyword evidence="10" id="KW-1185">Reference proteome</keyword>
<dbReference type="Pfam" id="PF13567">
    <property type="entry name" value="DUF4131"/>
    <property type="match status" value="1"/>
</dbReference>
<dbReference type="OrthoDB" id="9761531at2"/>
<feature type="transmembrane region" description="Helical" evidence="6">
    <location>
        <begin position="488"/>
        <end position="506"/>
    </location>
</feature>
<feature type="domain" description="ComEC/Rec2-related protein" evidence="7">
    <location>
        <begin position="238"/>
        <end position="506"/>
    </location>
</feature>
<comment type="caution">
    <text evidence="9">The sequence shown here is derived from an EMBL/GenBank/DDBJ whole genome shotgun (WGS) entry which is preliminary data.</text>
</comment>
<feature type="domain" description="DUF4131" evidence="8">
    <location>
        <begin position="31"/>
        <end position="194"/>
    </location>
</feature>
<dbReference type="InterPro" id="IPR004477">
    <property type="entry name" value="ComEC_N"/>
</dbReference>
<evidence type="ECO:0000313" key="10">
    <source>
        <dbReference type="Proteomes" id="UP000244174"/>
    </source>
</evidence>
<evidence type="ECO:0000256" key="2">
    <source>
        <dbReference type="ARBA" id="ARBA00022475"/>
    </source>
</evidence>
<evidence type="ECO:0000256" key="3">
    <source>
        <dbReference type="ARBA" id="ARBA00022692"/>
    </source>
</evidence>
<evidence type="ECO:0000256" key="1">
    <source>
        <dbReference type="ARBA" id="ARBA00004651"/>
    </source>
</evidence>
<dbReference type="NCBIfam" id="TIGR00360">
    <property type="entry name" value="ComEC_N-term"/>
    <property type="match status" value="1"/>
</dbReference>
<name>A0A2T6AD01_9FLAO</name>